<comment type="caution">
    <text evidence="1">The sequence shown here is derived from an EMBL/GenBank/DDBJ whole genome shotgun (WGS) entry which is preliminary data.</text>
</comment>
<sequence length="72" mass="8292">MICHKKFHPRPTPYQFSRRGTAEGERIPDCSFPTHTHTLKASVLFRITEVFALERAVIGVELPNLWNLSERG</sequence>
<dbReference type="Proteomes" id="UP001567538">
    <property type="component" value="Unassembled WGS sequence"/>
</dbReference>
<evidence type="ECO:0000313" key="2">
    <source>
        <dbReference type="Proteomes" id="UP001567538"/>
    </source>
</evidence>
<keyword evidence="2" id="KW-1185">Reference proteome</keyword>
<protein>
    <submittedName>
        <fullName evidence="1">Uncharacterized protein</fullName>
    </submittedName>
</protein>
<proteinExistence type="predicted"/>
<name>A0ABD1H349_SALDI</name>
<reference evidence="1 2" key="1">
    <citation type="submission" date="2024-06" db="EMBL/GenBank/DDBJ databases">
        <title>A chromosome level genome sequence of Diviner's sage (Salvia divinorum).</title>
        <authorList>
            <person name="Ford S.A."/>
            <person name="Ro D.-K."/>
            <person name="Ness R.W."/>
            <person name="Phillips M.A."/>
        </authorList>
    </citation>
    <scope>NUCLEOTIDE SEQUENCE [LARGE SCALE GENOMIC DNA]</scope>
    <source>
        <strain evidence="1">SAF-2024a</strain>
        <tissue evidence="1">Leaf</tissue>
    </source>
</reference>
<dbReference type="AlphaFoldDB" id="A0ABD1H349"/>
<organism evidence="1 2">
    <name type="scientific">Salvia divinorum</name>
    <name type="common">Maria pastora</name>
    <name type="synonym">Diviner's sage</name>
    <dbReference type="NCBI Taxonomy" id="28513"/>
    <lineage>
        <taxon>Eukaryota</taxon>
        <taxon>Viridiplantae</taxon>
        <taxon>Streptophyta</taxon>
        <taxon>Embryophyta</taxon>
        <taxon>Tracheophyta</taxon>
        <taxon>Spermatophyta</taxon>
        <taxon>Magnoliopsida</taxon>
        <taxon>eudicotyledons</taxon>
        <taxon>Gunneridae</taxon>
        <taxon>Pentapetalae</taxon>
        <taxon>asterids</taxon>
        <taxon>lamiids</taxon>
        <taxon>Lamiales</taxon>
        <taxon>Lamiaceae</taxon>
        <taxon>Nepetoideae</taxon>
        <taxon>Mentheae</taxon>
        <taxon>Salviinae</taxon>
        <taxon>Salvia</taxon>
        <taxon>Salvia subgen. Calosphace</taxon>
    </lineage>
</organism>
<accession>A0ABD1H349</accession>
<evidence type="ECO:0000313" key="1">
    <source>
        <dbReference type="EMBL" id="KAL1549446.1"/>
    </source>
</evidence>
<gene>
    <name evidence="1" type="ORF">AAHA92_17550</name>
</gene>
<dbReference type="EMBL" id="JBEAFC010000007">
    <property type="protein sequence ID" value="KAL1549446.1"/>
    <property type="molecule type" value="Genomic_DNA"/>
</dbReference>